<accession>A0A7I7SZB8</accession>
<organism evidence="1 2">
    <name type="scientific">Mycolicibacterium sarraceniae</name>
    <dbReference type="NCBI Taxonomy" id="1534348"/>
    <lineage>
        <taxon>Bacteria</taxon>
        <taxon>Bacillati</taxon>
        <taxon>Actinomycetota</taxon>
        <taxon>Actinomycetes</taxon>
        <taxon>Mycobacteriales</taxon>
        <taxon>Mycobacteriaceae</taxon>
        <taxon>Mycolicibacterium</taxon>
    </lineage>
</organism>
<keyword evidence="2" id="KW-1185">Reference proteome</keyword>
<reference evidence="1 2" key="1">
    <citation type="journal article" date="2019" name="Emerg. Microbes Infect.">
        <title>Comprehensive subspecies identification of 175 nontuberculous mycobacteria species based on 7547 genomic profiles.</title>
        <authorList>
            <person name="Matsumoto Y."/>
            <person name="Kinjo T."/>
            <person name="Motooka D."/>
            <person name="Nabeya D."/>
            <person name="Jung N."/>
            <person name="Uechi K."/>
            <person name="Horii T."/>
            <person name="Iida T."/>
            <person name="Fujita J."/>
            <person name="Nakamura S."/>
        </authorList>
    </citation>
    <scope>NUCLEOTIDE SEQUENCE [LARGE SCALE GENOMIC DNA]</scope>
    <source>
        <strain evidence="1 2">JCM 30395</strain>
    </source>
</reference>
<dbReference type="AlphaFoldDB" id="A0A7I7SZB8"/>
<dbReference type="RefSeq" id="WP_179965043.1">
    <property type="nucleotide sequence ID" value="NZ_AP022595.1"/>
</dbReference>
<dbReference type="Proteomes" id="UP000466445">
    <property type="component" value="Chromosome"/>
</dbReference>
<gene>
    <name evidence="1" type="ORF">MSAR_47870</name>
</gene>
<proteinExistence type="predicted"/>
<sequence length="112" mass="11864">MTGNRVKGRARDGAYPLRTTDTVAGVVVIEEIRTAIFDLHAGSAGTTRLRQRLNDAVGAFTGSEVRITVQYVGPLSVIAALSYRATITGIRTPCTTAVLTEPSSIPAKPPRP</sequence>
<dbReference type="EMBL" id="AP022595">
    <property type="protein sequence ID" value="BBY61651.1"/>
    <property type="molecule type" value="Genomic_DNA"/>
</dbReference>
<protein>
    <submittedName>
        <fullName evidence="1">Uncharacterized protein</fullName>
    </submittedName>
</protein>
<name>A0A7I7SZB8_9MYCO</name>
<dbReference type="KEGG" id="msar:MSAR_47870"/>
<evidence type="ECO:0000313" key="2">
    <source>
        <dbReference type="Proteomes" id="UP000466445"/>
    </source>
</evidence>
<evidence type="ECO:0000313" key="1">
    <source>
        <dbReference type="EMBL" id="BBY61651.1"/>
    </source>
</evidence>